<keyword evidence="2" id="KW-1185">Reference proteome</keyword>
<name>A0A4R3JT98_9PROT</name>
<dbReference type="AlphaFoldDB" id="A0A4R3JT98"/>
<reference evidence="1 2" key="1">
    <citation type="submission" date="2019-03" db="EMBL/GenBank/DDBJ databases">
        <title>Genomic Encyclopedia of Type Strains, Phase IV (KMG-IV): sequencing the most valuable type-strain genomes for metagenomic binning, comparative biology and taxonomic classification.</title>
        <authorList>
            <person name="Goeker M."/>
        </authorList>
    </citation>
    <scope>NUCLEOTIDE SEQUENCE [LARGE SCALE GENOMIC DNA]</scope>
    <source>
        <strain evidence="1 2">DSM 103923</strain>
    </source>
</reference>
<protein>
    <recommendedName>
        <fullName evidence="3">WD40 repeat protein</fullName>
    </recommendedName>
</protein>
<comment type="caution">
    <text evidence="1">The sequence shown here is derived from an EMBL/GenBank/DDBJ whole genome shotgun (WGS) entry which is preliminary data.</text>
</comment>
<sequence length="374" mass="42505">MRAGWLVSVMMRLMGLLCSLFVTAVFLTSSPVLADEIKWFPQQARFAPDGSHLLVNVCEVGNSNYCRIWRFWMADSHWDALPLAKDQTYLWPDYAPDGKAIVLSTMPCPDKKCDLRDARLALMDTDGRNLRRVPGTEVSKLRPAFSHDAKRAIYWQIGEVLKTRRQMAAFMDVWETELATGKERRLTNFAATVILSGPKYWPDDRRFMFSAMDFFRLPEGYRKPGDSPILLPNMMRYAEKHKGHMVFVLEPESSDLKPFFVTDKNWSVGFDVSRDGKKLLYASSGGTSSYGSIYVHDLTVLSEPVMILRERGAGSAIMDAAFSRDGQQAAIVRDITYWPGAAIYKAKNIELWLVDMEGRKPKHIAITQLPELVD</sequence>
<dbReference type="SUPFAM" id="SSF82171">
    <property type="entry name" value="DPP6 N-terminal domain-like"/>
    <property type="match status" value="1"/>
</dbReference>
<accession>A0A4R3JT98</accession>
<dbReference type="Gene3D" id="2.120.10.30">
    <property type="entry name" value="TolB, C-terminal domain"/>
    <property type="match status" value="2"/>
</dbReference>
<evidence type="ECO:0008006" key="3">
    <source>
        <dbReference type="Google" id="ProtNLM"/>
    </source>
</evidence>
<evidence type="ECO:0000313" key="2">
    <source>
        <dbReference type="Proteomes" id="UP000295135"/>
    </source>
</evidence>
<dbReference type="EMBL" id="SLZY01000016">
    <property type="protein sequence ID" value="TCS70470.1"/>
    <property type="molecule type" value="Genomic_DNA"/>
</dbReference>
<evidence type="ECO:0000313" key="1">
    <source>
        <dbReference type="EMBL" id="TCS70470.1"/>
    </source>
</evidence>
<proteinExistence type="predicted"/>
<organism evidence="1 2">
    <name type="scientific">Sulfuritortus calidifontis</name>
    <dbReference type="NCBI Taxonomy" id="1914471"/>
    <lineage>
        <taxon>Bacteria</taxon>
        <taxon>Pseudomonadati</taxon>
        <taxon>Pseudomonadota</taxon>
        <taxon>Betaproteobacteria</taxon>
        <taxon>Nitrosomonadales</taxon>
        <taxon>Thiobacillaceae</taxon>
        <taxon>Sulfuritortus</taxon>
    </lineage>
</organism>
<dbReference type="InterPro" id="IPR011042">
    <property type="entry name" value="6-blade_b-propeller_TolB-like"/>
</dbReference>
<dbReference type="Proteomes" id="UP000295135">
    <property type="component" value="Unassembled WGS sequence"/>
</dbReference>
<gene>
    <name evidence="1" type="ORF">EDC61_11669</name>
</gene>